<evidence type="ECO:0000256" key="2">
    <source>
        <dbReference type="ARBA" id="ARBA00022475"/>
    </source>
</evidence>
<evidence type="ECO:0000256" key="3">
    <source>
        <dbReference type="ARBA" id="ARBA00022692"/>
    </source>
</evidence>
<evidence type="ECO:0000259" key="7">
    <source>
        <dbReference type="Pfam" id="PF09335"/>
    </source>
</evidence>
<feature type="domain" description="VTT" evidence="7">
    <location>
        <begin position="55"/>
        <end position="171"/>
    </location>
</feature>
<dbReference type="PANTHER" id="PTHR12677:SF59">
    <property type="entry name" value="GOLGI APPARATUS MEMBRANE PROTEIN TVP38-RELATED"/>
    <property type="match status" value="1"/>
</dbReference>
<dbReference type="Proteomes" id="UP000248214">
    <property type="component" value="Unassembled WGS sequence"/>
</dbReference>
<keyword evidence="5 6" id="KW-0472">Membrane</keyword>
<keyword evidence="2 6" id="KW-1003">Cell membrane</keyword>
<dbReference type="InterPro" id="IPR015414">
    <property type="entry name" value="TMEM64"/>
</dbReference>
<dbReference type="EMBL" id="PDOD01000001">
    <property type="protein sequence ID" value="PYZ95287.1"/>
    <property type="molecule type" value="Genomic_DNA"/>
</dbReference>
<evidence type="ECO:0000313" key="8">
    <source>
        <dbReference type="EMBL" id="PYZ95287.1"/>
    </source>
</evidence>
<accession>A0A323TNQ6</accession>
<sequence>MKGAIVLFIVGFLLWINIQYVQLTPEDIREAILPFGWLAPLIYVLIYTIRPLVLFPASILSLAGGLLFGPILGTVAIVVGASSGAILSFWVARKLGKNIAAKKWTGKGEKIQSQLEENGFFYVLTLRLIPLFNFDMISYLSGISKVKFRHFMVGTVVGMIPGSFAYSFLGASFVEGDAFLILTAVSIFILVSTVPFLFRKRLNKKIEK</sequence>
<evidence type="ECO:0000256" key="5">
    <source>
        <dbReference type="ARBA" id="ARBA00023136"/>
    </source>
</evidence>
<dbReference type="AlphaFoldDB" id="A0A323TNQ6"/>
<comment type="similarity">
    <text evidence="6">Belongs to the TVP38/TMEM64 family.</text>
</comment>
<dbReference type="OrthoDB" id="9812980at2"/>
<keyword evidence="9" id="KW-1185">Reference proteome</keyword>
<organism evidence="8 9">
    <name type="scientific">Salipaludibacillus keqinensis</name>
    <dbReference type="NCBI Taxonomy" id="2045207"/>
    <lineage>
        <taxon>Bacteria</taxon>
        <taxon>Bacillati</taxon>
        <taxon>Bacillota</taxon>
        <taxon>Bacilli</taxon>
        <taxon>Bacillales</taxon>
        <taxon>Bacillaceae</taxon>
    </lineage>
</organism>
<evidence type="ECO:0000313" key="9">
    <source>
        <dbReference type="Proteomes" id="UP000248214"/>
    </source>
</evidence>
<protein>
    <recommendedName>
        <fullName evidence="6">TVP38/TMEM64 family membrane protein</fullName>
    </recommendedName>
</protein>
<gene>
    <name evidence="8" type="ORF">CR194_00415</name>
</gene>
<comment type="caution">
    <text evidence="8">The sequence shown here is derived from an EMBL/GenBank/DDBJ whole genome shotgun (WGS) entry which is preliminary data.</text>
</comment>
<feature type="transmembrane region" description="Helical" evidence="6">
    <location>
        <begin position="65"/>
        <end position="92"/>
    </location>
</feature>
<dbReference type="GO" id="GO:0005886">
    <property type="term" value="C:plasma membrane"/>
    <property type="evidence" value="ECO:0007669"/>
    <property type="project" value="UniProtKB-SubCell"/>
</dbReference>
<evidence type="ECO:0000256" key="4">
    <source>
        <dbReference type="ARBA" id="ARBA00022989"/>
    </source>
</evidence>
<dbReference type="Pfam" id="PF09335">
    <property type="entry name" value="VTT_dom"/>
    <property type="match status" value="1"/>
</dbReference>
<keyword evidence="3 6" id="KW-0812">Transmembrane</keyword>
<comment type="caution">
    <text evidence="6">Lacks conserved residue(s) required for the propagation of feature annotation.</text>
</comment>
<dbReference type="InterPro" id="IPR032816">
    <property type="entry name" value="VTT_dom"/>
</dbReference>
<evidence type="ECO:0000256" key="6">
    <source>
        <dbReference type="RuleBase" id="RU366058"/>
    </source>
</evidence>
<feature type="transmembrane region" description="Helical" evidence="6">
    <location>
        <begin position="151"/>
        <end position="173"/>
    </location>
</feature>
<feature type="transmembrane region" description="Helical" evidence="6">
    <location>
        <begin position="33"/>
        <end position="53"/>
    </location>
</feature>
<evidence type="ECO:0000256" key="1">
    <source>
        <dbReference type="ARBA" id="ARBA00004651"/>
    </source>
</evidence>
<feature type="transmembrane region" description="Helical" evidence="6">
    <location>
        <begin position="179"/>
        <end position="198"/>
    </location>
</feature>
<name>A0A323TNQ6_9BACI</name>
<proteinExistence type="inferred from homology"/>
<dbReference type="PANTHER" id="PTHR12677">
    <property type="entry name" value="GOLGI APPARATUS MEMBRANE PROTEIN TVP38-RELATED"/>
    <property type="match status" value="1"/>
</dbReference>
<keyword evidence="4 6" id="KW-1133">Transmembrane helix</keyword>
<comment type="subcellular location">
    <subcellularLocation>
        <location evidence="1 6">Cell membrane</location>
        <topology evidence="1 6">Multi-pass membrane protein</topology>
    </subcellularLocation>
</comment>
<reference evidence="8 9" key="1">
    <citation type="submission" date="2017-10" db="EMBL/GenBank/DDBJ databases">
        <title>Bacillus sp. nov., a halophilic bacterium isolated from a Keqin Lake.</title>
        <authorList>
            <person name="Wang H."/>
        </authorList>
    </citation>
    <scope>NUCLEOTIDE SEQUENCE [LARGE SCALE GENOMIC DNA]</scope>
    <source>
        <strain evidence="8 9">KQ-12</strain>
    </source>
</reference>